<feature type="compositionally biased region" description="Basic and acidic residues" evidence="1">
    <location>
        <begin position="49"/>
        <end position="73"/>
    </location>
</feature>
<feature type="non-terminal residue" evidence="2">
    <location>
        <position position="1"/>
    </location>
</feature>
<organism evidence="2">
    <name type="scientific">Pararge aegeria</name>
    <name type="common">speckled wood butterfly</name>
    <dbReference type="NCBI Taxonomy" id="116150"/>
    <lineage>
        <taxon>Eukaryota</taxon>
        <taxon>Metazoa</taxon>
        <taxon>Ecdysozoa</taxon>
        <taxon>Arthropoda</taxon>
        <taxon>Hexapoda</taxon>
        <taxon>Insecta</taxon>
        <taxon>Pterygota</taxon>
        <taxon>Neoptera</taxon>
        <taxon>Endopterygota</taxon>
        <taxon>Lepidoptera</taxon>
        <taxon>Glossata</taxon>
        <taxon>Ditrysia</taxon>
        <taxon>Papilionoidea</taxon>
        <taxon>Nymphalidae</taxon>
        <taxon>Satyrinae</taxon>
        <taxon>Satyrini</taxon>
        <taxon>Parargina</taxon>
        <taxon>Pararge</taxon>
    </lineage>
</organism>
<accession>S4PU83</accession>
<feature type="non-terminal residue" evidence="2">
    <location>
        <position position="73"/>
    </location>
</feature>
<evidence type="ECO:0000256" key="1">
    <source>
        <dbReference type="SAM" id="MobiDB-lite"/>
    </source>
</evidence>
<protein>
    <submittedName>
        <fullName evidence="2">Uncharacterized protein</fullName>
    </submittedName>
</protein>
<evidence type="ECO:0000313" key="2">
    <source>
        <dbReference type="EMBL" id="JAA81822.1"/>
    </source>
</evidence>
<feature type="region of interest" description="Disordered" evidence="1">
    <location>
        <begin position="41"/>
        <end position="73"/>
    </location>
</feature>
<name>S4PU83_9NEOP</name>
<dbReference type="EMBL" id="GAIX01010738">
    <property type="protein sequence ID" value="JAA81822.1"/>
    <property type="molecule type" value="Transcribed_RNA"/>
</dbReference>
<dbReference type="AlphaFoldDB" id="S4PU83"/>
<reference evidence="2" key="2">
    <citation type="submission" date="2013-05" db="EMBL/GenBank/DDBJ databases">
        <authorList>
            <person name="Carter J.-M."/>
            <person name="Baker S.C."/>
            <person name="Pink R."/>
            <person name="Carter D.R.F."/>
            <person name="Collins A."/>
            <person name="Tomlin J."/>
            <person name="Gibbs M."/>
            <person name="Breuker C.J."/>
        </authorList>
    </citation>
    <scope>NUCLEOTIDE SEQUENCE</scope>
    <source>
        <tissue evidence="2">Ovary</tissue>
    </source>
</reference>
<proteinExistence type="predicted"/>
<reference evidence="2" key="1">
    <citation type="journal article" date="2013" name="BMC Genomics">
        <title>Unscrambling butterfly oogenesis.</title>
        <authorList>
            <person name="Carter J.M."/>
            <person name="Baker S.C."/>
            <person name="Pink R."/>
            <person name="Carter D.R."/>
            <person name="Collins A."/>
            <person name="Tomlin J."/>
            <person name="Gibbs M."/>
            <person name="Breuker C.J."/>
        </authorList>
    </citation>
    <scope>NUCLEOTIDE SEQUENCE</scope>
    <source>
        <tissue evidence="2">Ovary</tissue>
    </source>
</reference>
<sequence length="73" mass="8503">DHTNTNKSMMKMKEVKLELVPLSQSICDMYLLKKHNTKGSNAFATEQQTTKEHKERKVDSPEARNFDILKRLP</sequence>